<protein>
    <recommendedName>
        <fullName evidence="5">Phytocyanin domain-containing protein</fullName>
    </recommendedName>
</protein>
<dbReference type="InterPro" id="IPR039391">
    <property type="entry name" value="Phytocyanin-like"/>
</dbReference>
<gene>
    <name evidence="6" type="ORF">MKW98_009560</name>
</gene>
<feature type="chain" id="PRO_5041987842" description="Phytocyanin domain-containing protein" evidence="4">
    <location>
        <begin position="23"/>
        <end position="187"/>
    </location>
</feature>
<dbReference type="SUPFAM" id="SSF49503">
    <property type="entry name" value="Cupredoxins"/>
    <property type="match status" value="1"/>
</dbReference>
<dbReference type="AlphaFoldDB" id="A0AAD4SEU2"/>
<dbReference type="InterPro" id="IPR008972">
    <property type="entry name" value="Cupredoxin"/>
</dbReference>
<keyword evidence="2" id="KW-0325">Glycoprotein</keyword>
<accession>A0AAD4SEU2</accession>
<keyword evidence="4" id="KW-0732">Signal</keyword>
<comment type="caution">
    <text evidence="6">The sequence shown here is derived from an EMBL/GenBank/DDBJ whole genome shotgun (WGS) entry which is preliminary data.</text>
</comment>
<evidence type="ECO:0000256" key="2">
    <source>
        <dbReference type="ARBA" id="ARBA00023180"/>
    </source>
</evidence>
<feature type="domain" description="Phytocyanin" evidence="5">
    <location>
        <begin position="23"/>
        <end position="125"/>
    </location>
</feature>
<evidence type="ECO:0000256" key="3">
    <source>
        <dbReference type="SAM" id="MobiDB-lite"/>
    </source>
</evidence>
<dbReference type="PANTHER" id="PTHR33021:SF339">
    <property type="entry name" value="OS07G0570600 PROTEIN"/>
    <property type="match status" value="1"/>
</dbReference>
<dbReference type="EMBL" id="JAJJMB010011871">
    <property type="protein sequence ID" value="KAI3896707.1"/>
    <property type="molecule type" value="Genomic_DNA"/>
</dbReference>
<feature type="compositionally biased region" description="Low complexity" evidence="3">
    <location>
        <begin position="138"/>
        <end position="159"/>
    </location>
</feature>
<dbReference type="Proteomes" id="UP001202328">
    <property type="component" value="Unassembled WGS sequence"/>
</dbReference>
<dbReference type="Pfam" id="PF02298">
    <property type="entry name" value="Cu_bind_like"/>
    <property type="match status" value="1"/>
</dbReference>
<evidence type="ECO:0000313" key="6">
    <source>
        <dbReference type="EMBL" id="KAI3896707.1"/>
    </source>
</evidence>
<evidence type="ECO:0000313" key="7">
    <source>
        <dbReference type="Proteomes" id="UP001202328"/>
    </source>
</evidence>
<dbReference type="PANTHER" id="PTHR33021">
    <property type="entry name" value="BLUE COPPER PROTEIN"/>
    <property type="match status" value="1"/>
</dbReference>
<keyword evidence="1" id="KW-0479">Metal-binding</keyword>
<evidence type="ECO:0000256" key="1">
    <source>
        <dbReference type="ARBA" id="ARBA00022723"/>
    </source>
</evidence>
<dbReference type="GO" id="GO:0046872">
    <property type="term" value="F:metal ion binding"/>
    <property type="evidence" value="ECO:0007669"/>
    <property type="project" value="UniProtKB-KW"/>
</dbReference>
<sequence>MGLVERVVFFMVLAALFVASMAEVYKVGDDNGWTTQNMPDYYKKWSASKAFKIGDSIVFEYSPQNNNVVQVSYEDYKKCNASSPIKTFASGKDTIPIKRKEHLFFICGFFDHCGKGQKVDIRVVTGDTPGAPTPPSAEAPTPSSSSPAPSPSVSVPSPSPNNAVSISKGLIGKFGFVILAVVAAVAY</sequence>
<feature type="signal peptide" evidence="4">
    <location>
        <begin position="1"/>
        <end position="22"/>
    </location>
</feature>
<feature type="region of interest" description="Disordered" evidence="3">
    <location>
        <begin position="124"/>
        <end position="159"/>
    </location>
</feature>
<reference evidence="6" key="1">
    <citation type="submission" date="2022-04" db="EMBL/GenBank/DDBJ databases">
        <title>A functionally conserved STORR gene fusion in Papaver species that diverged 16.8 million years ago.</title>
        <authorList>
            <person name="Catania T."/>
        </authorList>
    </citation>
    <scope>NUCLEOTIDE SEQUENCE</scope>
    <source>
        <strain evidence="6">S-188037</strain>
    </source>
</reference>
<dbReference type="GO" id="GO:0005886">
    <property type="term" value="C:plasma membrane"/>
    <property type="evidence" value="ECO:0007669"/>
    <property type="project" value="TreeGrafter"/>
</dbReference>
<dbReference type="Gene3D" id="2.60.40.420">
    <property type="entry name" value="Cupredoxins - blue copper proteins"/>
    <property type="match status" value="1"/>
</dbReference>
<dbReference type="InterPro" id="IPR003245">
    <property type="entry name" value="Phytocyanin_dom"/>
</dbReference>
<dbReference type="PROSITE" id="PS51485">
    <property type="entry name" value="PHYTOCYANIN"/>
    <property type="match status" value="1"/>
</dbReference>
<evidence type="ECO:0000256" key="4">
    <source>
        <dbReference type="SAM" id="SignalP"/>
    </source>
</evidence>
<proteinExistence type="predicted"/>
<dbReference type="FunFam" id="2.60.40.420:FF:000003">
    <property type="entry name" value="Blue copper"/>
    <property type="match status" value="1"/>
</dbReference>
<organism evidence="6 7">
    <name type="scientific">Papaver atlanticum</name>
    <dbReference type="NCBI Taxonomy" id="357466"/>
    <lineage>
        <taxon>Eukaryota</taxon>
        <taxon>Viridiplantae</taxon>
        <taxon>Streptophyta</taxon>
        <taxon>Embryophyta</taxon>
        <taxon>Tracheophyta</taxon>
        <taxon>Spermatophyta</taxon>
        <taxon>Magnoliopsida</taxon>
        <taxon>Ranunculales</taxon>
        <taxon>Papaveraceae</taxon>
        <taxon>Papaveroideae</taxon>
        <taxon>Papaver</taxon>
    </lineage>
</organism>
<keyword evidence="7" id="KW-1185">Reference proteome</keyword>
<name>A0AAD4SEU2_9MAGN</name>
<evidence type="ECO:0000259" key="5">
    <source>
        <dbReference type="PROSITE" id="PS51485"/>
    </source>
</evidence>
<dbReference type="GO" id="GO:0009055">
    <property type="term" value="F:electron transfer activity"/>
    <property type="evidence" value="ECO:0007669"/>
    <property type="project" value="InterPro"/>
</dbReference>